<name>A0AAN7CJ14_9PEZI</name>
<gene>
    <name evidence="2" type="ORF">C7999DRAFT_36668</name>
</gene>
<feature type="region of interest" description="Disordered" evidence="1">
    <location>
        <begin position="1"/>
        <end position="21"/>
    </location>
</feature>
<evidence type="ECO:0000313" key="3">
    <source>
        <dbReference type="Proteomes" id="UP001303647"/>
    </source>
</evidence>
<proteinExistence type="predicted"/>
<feature type="compositionally biased region" description="Basic residues" evidence="1">
    <location>
        <begin position="121"/>
        <end position="134"/>
    </location>
</feature>
<evidence type="ECO:0000313" key="2">
    <source>
        <dbReference type="EMBL" id="KAK4243013.1"/>
    </source>
</evidence>
<feature type="compositionally biased region" description="Basic and acidic residues" evidence="1">
    <location>
        <begin position="152"/>
        <end position="178"/>
    </location>
</feature>
<organism evidence="2 3">
    <name type="scientific">Corynascus novoguineensis</name>
    <dbReference type="NCBI Taxonomy" id="1126955"/>
    <lineage>
        <taxon>Eukaryota</taxon>
        <taxon>Fungi</taxon>
        <taxon>Dikarya</taxon>
        <taxon>Ascomycota</taxon>
        <taxon>Pezizomycotina</taxon>
        <taxon>Sordariomycetes</taxon>
        <taxon>Sordariomycetidae</taxon>
        <taxon>Sordariales</taxon>
        <taxon>Chaetomiaceae</taxon>
        <taxon>Corynascus</taxon>
    </lineage>
</organism>
<protein>
    <submittedName>
        <fullName evidence="2">Uncharacterized protein</fullName>
    </submittedName>
</protein>
<feature type="non-terminal residue" evidence="2">
    <location>
        <position position="247"/>
    </location>
</feature>
<feature type="compositionally biased region" description="Basic residues" evidence="1">
    <location>
        <begin position="1"/>
        <end position="11"/>
    </location>
</feature>
<keyword evidence="3" id="KW-1185">Reference proteome</keyword>
<comment type="caution">
    <text evidence="2">The sequence shown here is derived from an EMBL/GenBank/DDBJ whole genome shotgun (WGS) entry which is preliminary data.</text>
</comment>
<evidence type="ECO:0000256" key="1">
    <source>
        <dbReference type="SAM" id="MobiDB-lite"/>
    </source>
</evidence>
<feature type="compositionally biased region" description="Gly residues" evidence="1">
    <location>
        <begin position="137"/>
        <end position="151"/>
    </location>
</feature>
<dbReference type="EMBL" id="MU857918">
    <property type="protein sequence ID" value="KAK4243013.1"/>
    <property type="molecule type" value="Genomic_DNA"/>
</dbReference>
<reference evidence="2" key="2">
    <citation type="submission" date="2023-05" db="EMBL/GenBank/DDBJ databases">
        <authorList>
            <consortium name="Lawrence Berkeley National Laboratory"/>
            <person name="Steindorff A."/>
            <person name="Hensen N."/>
            <person name="Bonometti L."/>
            <person name="Westerberg I."/>
            <person name="Brannstrom I.O."/>
            <person name="Guillou S."/>
            <person name="Cros-Aarteil S."/>
            <person name="Calhoun S."/>
            <person name="Haridas S."/>
            <person name="Kuo A."/>
            <person name="Mondo S."/>
            <person name="Pangilinan J."/>
            <person name="Riley R."/>
            <person name="Labutti K."/>
            <person name="Andreopoulos B."/>
            <person name="Lipzen A."/>
            <person name="Chen C."/>
            <person name="Yanf M."/>
            <person name="Daum C."/>
            <person name="Ng V."/>
            <person name="Clum A."/>
            <person name="Ohm R."/>
            <person name="Martin F."/>
            <person name="Silar P."/>
            <person name="Natvig D."/>
            <person name="Lalanne C."/>
            <person name="Gautier V."/>
            <person name="Ament-Velasquez S.L."/>
            <person name="Kruys A."/>
            <person name="Hutchinson M.I."/>
            <person name="Powell A.J."/>
            <person name="Barry K."/>
            <person name="Miller A.N."/>
            <person name="Grigoriev I.V."/>
            <person name="Debuchy R."/>
            <person name="Gladieux P."/>
            <person name="Thoren M.H."/>
            <person name="Johannesson H."/>
        </authorList>
    </citation>
    <scope>NUCLEOTIDE SEQUENCE</scope>
    <source>
        <strain evidence="2">CBS 359.72</strain>
    </source>
</reference>
<reference evidence="2" key="1">
    <citation type="journal article" date="2023" name="Mol. Phylogenet. Evol.">
        <title>Genome-scale phylogeny and comparative genomics of the fungal order Sordariales.</title>
        <authorList>
            <person name="Hensen N."/>
            <person name="Bonometti L."/>
            <person name="Westerberg I."/>
            <person name="Brannstrom I.O."/>
            <person name="Guillou S."/>
            <person name="Cros-Aarteil S."/>
            <person name="Calhoun S."/>
            <person name="Haridas S."/>
            <person name="Kuo A."/>
            <person name="Mondo S."/>
            <person name="Pangilinan J."/>
            <person name="Riley R."/>
            <person name="LaButti K."/>
            <person name="Andreopoulos B."/>
            <person name="Lipzen A."/>
            <person name="Chen C."/>
            <person name="Yan M."/>
            <person name="Daum C."/>
            <person name="Ng V."/>
            <person name="Clum A."/>
            <person name="Steindorff A."/>
            <person name="Ohm R.A."/>
            <person name="Martin F."/>
            <person name="Silar P."/>
            <person name="Natvig D.O."/>
            <person name="Lalanne C."/>
            <person name="Gautier V."/>
            <person name="Ament-Velasquez S.L."/>
            <person name="Kruys A."/>
            <person name="Hutchinson M.I."/>
            <person name="Powell A.J."/>
            <person name="Barry K."/>
            <person name="Miller A.N."/>
            <person name="Grigoriev I.V."/>
            <person name="Debuchy R."/>
            <person name="Gladieux P."/>
            <person name="Hiltunen Thoren M."/>
            <person name="Johannesson H."/>
        </authorList>
    </citation>
    <scope>NUCLEOTIDE SEQUENCE</scope>
    <source>
        <strain evidence="2">CBS 359.72</strain>
    </source>
</reference>
<accession>A0AAN7CJ14</accession>
<feature type="region of interest" description="Disordered" evidence="1">
    <location>
        <begin position="111"/>
        <end position="181"/>
    </location>
</feature>
<sequence length="247" mass="26488">MADKTGKRRRSSSILQVYHEPPEPIKQLSDQAKLPNLNVAWSMQKAGCIWALPHAIIRRDAISTRYLAAQTAAAIPASSTPTFTRSSRDDACVPSSDNSCRKAVDVNTVDKRSVADTKGKGAPKGKGRKGKGKGTKGEGYGGKGHGKGGGWHGDRTVTEKDKFENDDNNDNKLQDATKQDAGISTSSTVNRKKAVVVDDKMVVKVAVMEAAVMEAVEMEVVEAVEMEVVEMEAAVMEVVEMEVVDGG</sequence>
<dbReference type="AlphaFoldDB" id="A0AAN7CJ14"/>
<dbReference type="Proteomes" id="UP001303647">
    <property type="component" value="Unassembled WGS sequence"/>
</dbReference>
<feature type="region of interest" description="Disordered" evidence="1">
    <location>
        <begin position="79"/>
        <end position="99"/>
    </location>
</feature>